<evidence type="ECO:0000313" key="1">
    <source>
        <dbReference type="EMBL" id="KGE04847.1"/>
    </source>
</evidence>
<accession>A0A095VTQ7</accession>
<comment type="caution">
    <text evidence="1">The sequence shown here is derived from an EMBL/GenBank/DDBJ whole genome shotgun (WGS) entry which is preliminary data.</text>
</comment>
<protein>
    <submittedName>
        <fullName evidence="1">Uncharacterized protein</fullName>
    </submittedName>
</protein>
<dbReference type="HOGENOM" id="CLU_2734453_0_0_6"/>
<organism evidence="1 2">
    <name type="scientific">Pseudohaliea rubra DSM 19751</name>
    <dbReference type="NCBI Taxonomy" id="1265313"/>
    <lineage>
        <taxon>Bacteria</taxon>
        <taxon>Pseudomonadati</taxon>
        <taxon>Pseudomonadota</taxon>
        <taxon>Gammaproteobacteria</taxon>
        <taxon>Cellvibrionales</taxon>
        <taxon>Halieaceae</taxon>
        <taxon>Pseudohaliea</taxon>
    </lineage>
</organism>
<name>A0A095VTQ7_9GAMM</name>
<dbReference type="AlphaFoldDB" id="A0A095VTQ7"/>
<dbReference type="EMBL" id="AUVB01000015">
    <property type="protein sequence ID" value="KGE04847.1"/>
    <property type="molecule type" value="Genomic_DNA"/>
</dbReference>
<sequence length="71" mass="7943">MTLAHGYPLLCVSPVRSITAGTVTCRDELCVILRVLCYRSFPGLFAAPCDAPALVLTRGYMLRANDRRYFF</sequence>
<evidence type="ECO:0000313" key="2">
    <source>
        <dbReference type="Proteomes" id="UP000029640"/>
    </source>
</evidence>
<keyword evidence="2" id="KW-1185">Reference proteome</keyword>
<proteinExistence type="predicted"/>
<dbReference type="STRING" id="1265313.HRUBRA_00524"/>
<dbReference type="Proteomes" id="UP000029640">
    <property type="component" value="Unassembled WGS sequence"/>
</dbReference>
<reference evidence="1 2" key="1">
    <citation type="journal article" date="2014" name="Genome Announc.">
        <title>Genome Sequence of Gammaproteobacterial Pseudohaliea rubra Type Strain DSM 19751, Isolated from Coastal Seawater of the Mediterranean Sea.</title>
        <authorList>
            <person name="Spring S."/>
            <person name="Fiebig A."/>
            <person name="Riedel T."/>
            <person name="Goker M."/>
            <person name="Klenk H.P."/>
        </authorList>
    </citation>
    <scope>NUCLEOTIDE SEQUENCE [LARGE SCALE GENOMIC DNA]</scope>
    <source>
        <strain evidence="1 2">DSM 19751</strain>
    </source>
</reference>
<gene>
    <name evidence="1" type="ORF">HRUBRA_00524</name>
</gene>